<evidence type="ECO:0000313" key="2">
    <source>
        <dbReference type="EMBL" id="NIR75984.1"/>
    </source>
</evidence>
<dbReference type="Gene3D" id="1.20.144.10">
    <property type="entry name" value="Phosphatidic acid phosphatase type 2/haloperoxidase"/>
    <property type="match status" value="1"/>
</dbReference>
<protein>
    <submittedName>
        <fullName evidence="2">Phosphatase PAP2 family protein</fullName>
    </submittedName>
</protein>
<proteinExistence type="predicted"/>
<comment type="caution">
    <text evidence="2">The sequence shown here is derived from an EMBL/GenBank/DDBJ whole genome shotgun (WGS) entry which is preliminary data.</text>
</comment>
<dbReference type="Proteomes" id="UP000702544">
    <property type="component" value="Unassembled WGS sequence"/>
</dbReference>
<dbReference type="AlphaFoldDB" id="A0AAE4Z8W6"/>
<dbReference type="InterPro" id="IPR036938">
    <property type="entry name" value="PAP2/HPO_sf"/>
</dbReference>
<reference evidence="2 3" key="1">
    <citation type="submission" date="2020-01" db="EMBL/GenBank/DDBJ databases">
        <title>Genomes assembled from Gulf of Kutch pelagic sediment metagenomes.</title>
        <authorList>
            <person name="Chandrashekar M."/>
            <person name="Mahajan M.S."/>
            <person name="Dave K.J."/>
            <person name="Vatsa P."/>
            <person name="Nathani N.M."/>
        </authorList>
    </citation>
    <scope>NUCLEOTIDE SEQUENCE [LARGE SCALE GENOMIC DNA]</scope>
    <source>
        <strain evidence="2">KS3-K002</strain>
    </source>
</reference>
<dbReference type="InterPro" id="IPR000326">
    <property type="entry name" value="PAP2/HPO"/>
</dbReference>
<name>A0AAE4Z8W6_9BACT</name>
<accession>A0AAE4Z8W6</accession>
<dbReference type="Pfam" id="PF01569">
    <property type="entry name" value="PAP2"/>
    <property type="match status" value="1"/>
</dbReference>
<dbReference type="EMBL" id="JAACAK010000112">
    <property type="protein sequence ID" value="NIR75984.1"/>
    <property type="molecule type" value="Genomic_DNA"/>
</dbReference>
<evidence type="ECO:0000259" key="1">
    <source>
        <dbReference type="SMART" id="SM00014"/>
    </source>
</evidence>
<evidence type="ECO:0000313" key="3">
    <source>
        <dbReference type="Proteomes" id="UP000702544"/>
    </source>
</evidence>
<dbReference type="SUPFAM" id="SSF48317">
    <property type="entry name" value="Acid phosphatase/Vanadium-dependent haloperoxidase"/>
    <property type="match status" value="1"/>
</dbReference>
<gene>
    <name evidence="2" type="ORF">GWO12_12885</name>
</gene>
<sequence>MADVPLQAGLDVDPWVAAGIVAGAASGSFLVEEEVRGLFQGHRSGVADALERVGWWYGTPLFTVPASLLTLAGGALFDDDDVRDTGLLMSGVLLSVLFVQQPVRIAVGRARPSAGEGHLSFEPFTFDNSRASFISGHTWSAFGISNVVARQVDRPWASVGLYSLATITALSRLYADQHWLTDVVLGAVAGYAIGTALWHEQQDTDDGNMVAGVDAAPVRHWLVVRFRI</sequence>
<dbReference type="SMART" id="SM00014">
    <property type="entry name" value="acidPPc"/>
    <property type="match status" value="1"/>
</dbReference>
<organism evidence="2 3">
    <name type="scientific">Candidatus Kutchimonas denitrificans</name>
    <dbReference type="NCBI Taxonomy" id="3056748"/>
    <lineage>
        <taxon>Bacteria</taxon>
        <taxon>Pseudomonadati</taxon>
        <taxon>Gemmatimonadota</taxon>
        <taxon>Gemmatimonadia</taxon>
        <taxon>Candidatus Palauibacterales</taxon>
        <taxon>Candidatus Palauibacteraceae</taxon>
        <taxon>Candidatus Kutchimonas</taxon>
    </lineage>
</organism>
<feature type="domain" description="Phosphatidic acid phosphatase type 2/haloperoxidase" evidence="1">
    <location>
        <begin position="85"/>
        <end position="198"/>
    </location>
</feature>